<proteinExistence type="predicted"/>
<dbReference type="OrthoDB" id="2663457at2"/>
<keyword evidence="1" id="KW-0812">Transmembrane</keyword>
<protein>
    <submittedName>
        <fullName evidence="2">Uncharacterized protein</fullName>
    </submittedName>
</protein>
<dbReference type="AlphaFoldDB" id="A0A285D4F9"/>
<sequence>MKRWVLWALFVPVYLLITFFGLGPVLLADGTAGERLFTLLVVLGIYAVVTRIFLHLLKLK</sequence>
<dbReference type="RefSeq" id="WP_097160085.1">
    <property type="nucleotide sequence ID" value="NZ_JBEPMQ010000011.1"/>
</dbReference>
<dbReference type="Pfam" id="PF22268">
    <property type="entry name" value="DUF6954"/>
    <property type="match status" value="1"/>
</dbReference>
<dbReference type="InterPro" id="IPR054229">
    <property type="entry name" value="DUF6954"/>
</dbReference>
<keyword evidence="1" id="KW-1133">Transmembrane helix</keyword>
<dbReference type="EMBL" id="OAOP01000010">
    <property type="protein sequence ID" value="SNX74711.1"/>
    <property type="molecule type" value="Genomic_DNA"/>
</dbReference>
<gene>
    <name evidence="2" type="ORF">SAMN05877753_11032</name>
</gene>
<reference evidence="2 3" key="1">
    <citation type="submission" date="2017-08" db="EMBL/GenBank/DDBJ databases">
        <authorList>
            <person name="de Groot N.N."/>
        </authorList>
    </citation>
    <scope>NUCLEOTIDE SEQUENCE [LARGE SCALE GENOMIC DNA]</scope>
    <source>
        <strain evidence="2 3">JC228</strain>
    </source>
</reference>
<keyword evidence="1" id="KW-0472">Membrane</keyword>
<name>A0A285D4F9_9BACI</name>
<evidence type="ECO:0000313" key="2">
    <source>
        <dbReference type="EMBL" id="SNX74711.1"/>
    </source>
</evidence>
<evidence type="ECO:0000256" key="1">
    <source>
        <dbReference type="SAM" id="Phobius"/>
    </source>
</evidence>
<dbReference type="Proteomes" id="UP000219546">
    <property type="component" value="Unassembled WGS sequence"/>
</dbReference>
<feature type="transmembrane region" description="Helical" evidence="1">
    <location>
        <begin position="37"/>
        <end position="57"/>
    </location>
</feature>
<accession>A0A285D4F9</accession>
<organism evidence="2 3">
    <name type="scientific">Bacillus oleivorans</name>
    <dbReference type="NCBI Taxonomy" id="1448271"/>
    <lineage>
        <taxon>Bacteria</taxon>
        <taxon>Bacillati</taxon>
        <taxon>Bacillota</taxon>
        <taxon>Bacilli</taxon>
        <taxon>Bacillales</taxon>
        <taxon>Bacillaceae</taxon>
        <taxon>Bacillus</taxon>
    </lineage>
</organism>
<keyword evidence="3" id="KW-1185">Reference proteome</keyword>
<evidence type="ECO:0000313" key="3">
    <source>
        <dbReference type="Proteomes" id="UP000219546"/>
    </source>
</evidence>